<name>A0AAV9D1C4_ACOCL</name>
<evidence type="ECO:0000313" key="1">
    <source>
        <dbReference type="EMBL" id="KAK1295025.1"/>
    </source>
</evidence>
<dbReference type="EMBL" id="JAUJYO010000016">
    <property type="protein sequence ID" value="KAK1295025.1"/>
    <property type="molecule type" value="Genomic_DNA"/>
</dbReference>
<keyword evidence="2" id="KW-1185">Reference proteome</keyword>
<dbReference type="AlphaFoldDB" id="A0AAV9D1C4"/>
<proteinExistence type="predicted"/>
<dbReference type="Proteomes" id="UP001180020">
    <property type="component" value="Unassembled WGS sequence"/>
</dbReference>
<evidence type="ECO:0000313" key="2">
    <source>
        <dbReference type="Proteomes" id="UP001180020"/>
    </source>
</evidence>
<protein>
    <submittedName>
        <fullName evidence="1">Uncharacterized protein</fullName>
    </submittedName>
</protein>
<reference evidence="1" key="2">
    <citation type="submission" date="2023-06" db="EMBL/GenBank/DDBJ databases">
        <authorList>
            <person name="Ma L."/>
            <person name="Liu K.-W."/>
            <person name="Li Z."/>
            <person name="Hsiao Y.-Y."/>
            <person name="Qi Y."/>
            <person name="Fu T."/>
            <person name="Tang G."/>
            <person name="Zhang D."/>
            <person name="Sun W.-H."/>
            <person name="Liu D.-K."/>
            <person name="Li Y."/>
            <person name="Chen G.-Z."/>
            <person name="Liu X.-D."/>
            <person name="Liao X.-Y."/>
            <person name="Jiang Y.-T."/>
            <person name="Yu X."/>
            <person name="Hao Y."/>
            <person name="Huang J."/>
            <person name="Zhao X.-W."/>
            <person name="Ke S."/>
            <person name="Chen Y.-Y."/>
            <person name="Wu W.-L."/>
            <person name="Hsu J.-L."/>
            <person name="Lin Y.-F."/>
            <person name="Huang M.-D."/>
            <person name="Li C.-Y."/>
            <person name="Huang L."/>
            <person name="Wang Z.-W."/>
            <person name="Zhao X."/>
            <person name="Zhong W.-Y."/>
            <person name="Peng D.-H."/>
            <person name="Ahmad S."/>
            <person name="Lan S."/>
            <person name="Zhang J.-S."/>
            <person name="Tsai W.-C."/>
            <person name="Van De Peer Y."/>
            <person name="Liu Z.-J."/>
        </authorList>
    </citation>
    <scope>NUCLEOTIDE SEQUENCE</scope>
    <source>
        <strain evidence="1">CP</strain>
        <tissue evidence="1">Leaves</tissue>
    </source>
</reference>
<comment type="caution">
    <text evidence="1">The sequence shown here is derived from an EMBL/GenBank/DDBJ whole genome shotgun (WGS) entry which is preliminary data.</text>
</comment>
<accession>A0AAV9D1C4</accession>
<reference evidence="1" key="1">
    <citation type="journal article" date="2023" name="Nat. Commun.">
        <title>Diploid and tetraploid genomes of Acorus and the evolution of monocots.</title>
        <authorList>
            <person name="Ma L."/>
            <person name="Liu K.W."/>
            <person name="Li Z."/>
            <person name="Hsiao Y.Y."/>
            <person name="Qi Y."/>
            <person name="Fu T."/>
            <person name="Tang G.D."/>
            <person name="Zhang D."/>
            <person name="Sun W.H."/>
            <person name="Liu D.K."/>
            <person name="Li Y."/>
            <person name="Chen G.Z."/>
            <person name="Liu X.D."/>
            <person name="Liao X.Y."/>
            <person name="Jiang Y.T."/>
            <person name="Yu X."/>
            <person name="Hao Y."/>
            <person name="Huang J."/>
            <person name="Zhao X.W."/>
            <person name="Ke S."/>
            <person name="Chen Y.Y."/>
            <person name="Wu W.L."/>
            <person name="Hsu J.L."/>
            <person name="Lin Y.F."/>
            <person name="Huang M.D."/>
            <person name="Li C.Y."/>
            <person name="Huang L."/>
            <person name="Wang Z.W."/>
            <person name="Zhao X."/>
            <person name="Zhong W.Y."/>
            <person name="Peng D.H."/>
            <person name="Ahmad S."/>
            <person name="Lan S."/>
            <person name="Zhang J.S."/>
            <person name="Tsai W.C."/>
            <person name="Van de Peer Y."/>
            <person name="Liu Z.J."/>
        </authorList>
    </citation>
    <scope>NUCLEOTIDE SEQUENCE</scope>
    <source>
        <strain evidence="1">CP</strain>
    </source>
</reference>
<gene>
    <name evidence="1" type="ORF">QJS10_CPA16g00217</name>
</gene>
<sequence>MRGLRRSLVRSVEGQLVHRAIATSSRLLDSNAFNEPDQPSHHAVDEVEHNVSSSVIPTPDDGEAHNRYTYESFDEGDDDDIGEGIPPSFSIFFNVYDDLGEQMHGFSMVFEDDDEEHSTRKGRAQNVTIEEIDAQEQIEPIQPSHQPRTGRAVRAKEVAGLNPHGGMPTVGRGTTRGICDGDPIIRGPGRGYGSGIFIYESDLTPE</sequence>
<organism evidence="1 2">
    <name type="scientific">Acorus calamus</name>
    <name type="common">Sweet flag</name>
    <dbReference type="NCBI Taxonomy" id="4465"/>
    <lineage>
        <taxon>Eukaryota</taxon>
        <taxon>Viridiplantae</taxon>
        <taxon>Streptophyta</taxon>
        <taxon>Embryophyta</taxon>
        <taxon>Tracheophyta</taxon>
        <taxon>Spermatophyta</taxon>
        <taxon>Magnoliopsida</taxon>
        <taxon>Liliopsida</taxon>
        <taxon>Acoraceae</taxon>
        <taxon>Acorus</taxon>
    </lineage>
</organism>